<dbReference type="STRING" id="3469.A0A4Y7JJN8"/>
<accession>A0A4Y7JJN8</accession>
<dbReference type="Pfam" id="PF14938">
    <property type="entry name" value="SNAP"/>
    <property type="match status" value="1"/>
</dbReference>
<proteinExistence type="predicted"/>
<protein>
    <submittedName>
        <fullName evidence="1">Uncharacterized protein</fullName>
    </submittedName>
</protein>
<dbReference type="Gene3D" id="1.25.40.10">
    <property type="entry name" value="Tetratricopeptide repeat domain"/>
    <property type="match status" value="1"/>
</dbReference>
<dbReference type="SUPFAM" id="SSF48452">
    <property type="entry name" value="TPR-like"/>
    <property type="match status" value="1"/>
</dbReference>
<organism evidence="1 2">
    <name type="scientific">Papaver somniferum</name>
    <name type="common">Opium poppy</name>
    <dbReference type="NCBI Taxonomy" id="3469"/>
    <lineage>
        <taxon>Eukaryota</taxon>
        <taxon>Viridiplantae</taxon>
        <taxon>Streptophyta</taxon>
        <taxon>Embryophyta</taxon>
        <taxon>Tracheophyta</taxon>
        <taxon>Spermatophyta</taxon>
        <taxon>Magnoliopsida</taxon>
        <taxon>Ranunculales</taxon>
        <taxon>Papaveraceae</taxon>
        <taxon>Papaveroideae</taxon>
        <taxon>Papaver</taxon>
    </lineage>
</organism>
<dbReference type="EMBL" id="CM010719">
    <property type="protein sequence ID" value="RZC60967.1"/>
    <property type="molecule type" value="Genomic_DNA"/>
</dbReference>
<reference evidence="1 2" key="1">
    <citation type="journal article" date="2018" name="Science">
        <title>The opium poppy genome and morphinan production.</title>
        <authorList>
            <person name="Guo L."/>
            <person name="Winzer T."/>
            <person name="Yang X."/>
            <person name="Li Y."/>
            <person name="Ning Z."/>
            <person name="He Z."/>
            <person name="Teodor R."/>
            <person name="Lu Y."/>
            <person name="Bowser T.A."/>
            <person name="Graham I.A."/>
            <person name="Ye K."/>
        </authorList>
    </citation>
    <scope>NUCLEOTIDE SEQUENCE [LARGE SCALE GENOMIC DNA]</scope>
    <source>
        <strain evidence="2">cv. HN1</strain>
        <tissue evidence="1">Leaves</tissue>
    </source>
</reference>
<evidence type="ECO:0000313" key="1">
    <source>
        <dbReference type="EMBL" id="RZC60967.1"/>
    </source>
</evidence>
<dbReference type="Proteomes" id="UP000316621">
    <property type="component" value="Chromosome 5"/>
</dbReference>
<dbReference type="InterPro" id="IPR011990">
    <property type="entry name" value="TPR-like_helical_dom_sf"/>
</dbReference>
<evidence type="ECO:0000313" key="2">
    <source>
        <dbReference type="Proteomes" id="UP000316621"/>
    </source>
</evidence>
<sequence>MELAAAMDEEDSGKFTDAVKEYDSMTRLDAWKTTILLRAKEAPETKEDGPDPDVT</sequence>
<name>A0A4Y7JJN8_PAPSO</name>
<keyword evidence="2" id="KW-1185">Reference proteome</keyword>
<gene>
    <name evidence="1" type="ORF">C5167_022729</name>
</gene>
<dbReference type="AlphaFoldDB" id="A0A4Y7JJN8"/>
<dbReference type="Gramene" id="RZC60967">
    <property type="protein sequence ID" value="RZC60967"/>
    <property type="gene ID" value="C5167_022729"/>
</dbReference>